<dbReference type="InterPro" id="IPR011009">
    <property type="entry name" value="Kinase-like_dom_sf"/>
</dbReference>
<comment type="caution">
    <text evidence="4">The sequence shown here is derived from an EMBL/GenBank/DDBJ whole genome shotgun (WGS) entry which is preliminary data.</text>
</comment>
<name>A0A9D3VTR3_9ROSI</name>
<dbReference type="InterPro" id="IPR052929">
    <property type="entry name" value="RNase_H-like_EbsB-rel"/>
</dbReference>
<dbReference type="InterPro" id="IPR001245">
    <property type="entry name" value="Ser-Thr/Tyr_kinase_cat_dom"/>
</dbReference>
<evidence type="ECO:0000259" key="2">
    <source>
        <dbReference type="Pfam" id="PF07714"/>
    </source>
</evidence>
<sequence length="546" mass="61825">MNVHYCAPSRDFTNSRYRGSKLLILVAIPSSRHGYFLIFLKRTSGKEKTTATLPCKIIAKDTKRRSRSNMGTHESGSSECSPLVRHKPNKKPVATIIYSFSMPVPIEIPSVPEGFTSHTSSPRHISDPSSLENPSETNPPIQSPIIHSLAHVATLTDSGTGFGPHRFFWRVIWKLKMLPKIKVFSWRIGQNILPTFDNIARLRQDFNNLCPRCNRREETLIHAMKNCPKAREILAAGGLNNRLLEGDHKNCIDWLEDVFRELDSKATADFLTLLWNNWNDRNNMVFKGTMDDATRIWERAQSLSSDFRIFNLSKPSVFNSSHGNKGWEKPQVGDIKVNVDAAVLNGCSGFGAIARDQDGFVIGGGYKFAEKSMEVIWAELEAFREGLKLAARLNMNNLIVESDSARLVIEHKPYDHKAHVFSFGIVLWELLTGKLPYECLTPLQAVVGVVQKNLCSTISKHTNPKLAELLERCWQQDHALRHDFSKIIEILQQIAKEVQLLPHISPLEMERTFFIQLFVLLSVSAEKSFFNAYAILSWIIYSSPPT</sequence>
<accession>A0A9D3VTR3</accession>
<evidence type="ECO:0000313" key="5">
    <source>
        <dbReference type="Proteomes" id="UP000828251"/>
    </source>
</evidence>
<feature type="region of interest" description="Disordered" evidence="1">
    <location>
        <begin position="111"/>
        <end position="142"/>
    </location>
</feature>
<dbReference type="GO" id="GO:0004672">
    <property type="term" value="F:protein kinase activity"/>
    <property type="evidence" value="ECO:0007669"/>
    <property type="project" value="InterPro"/>
</dbReference>
<feature type="region of interest" description="Disordered" evidence="1">
    <location>
        <begin position="61"/>
        <end position="85"/>
    </location>
</feature>
<dbReference type="GO" id="GO:0003676">
    <property type="term" value="F:nucleic acid binding"/>
    <property type="evidence" value="ECO:0007669"/>
    <property type="project" value="InterPro"/>
</dbReference>
<dbReference type="AlphaFoldDB" id="A0A9D3VTR3"/>
<dbReference type="PANTHER" id="PTHR47074:SF48">
    <property type="entry name" value="POLYNUCLEOTIDYL TRANSFERASE, RIBONUCLEASE H-LIKE SUPERFAMILY PROTEIN"/>
    <property type="match status" value="1"/>
</dbReference>
<gene>
    <name evidence="4" type="ORF">J1N35_014221</name>
</gene>
<feature type="domain" description="Reverse transcriptase zinc-binding" evidence="3">
    <location>
        <begin position="165"/>
        <end position="233"/>
    </location>
</feature>
<evidence type="ECO:0008006" key="6">
    <source>
        <dbReference type="Google" id="ProtNLM"/>
    </source>
</evidence>
<feature type="compositionally biased region" description="Polar residues" evidence="1">
    <location>
        <begin position="68"/>
        <end position="80"/>
    </location>
</feature>
<dbReference type="EMBL" id="JAIQCV010000005">
    <property type="protein sequence ID" value="KAH1097300.1"/>
    <property type="molecule type" value="Genomic_DNA"/>
</dbReference>
<dbReference type="SUPFAM" id="SSF53098">
    <property type="entry name" value="Ribonuclease H-like"/>
    <property type="match status" value="1"/>
</dbReference>
<dbReference type="PANTHER" id="PTHR47074">
    <property type="entry name" value="BNAC02G40300D PROTEIN"/>
    <property type="match status" value="1"/>
</dbReference>
<dbReference type="Proteomes" id="UP000828251">
    <property type="component" value="Unassembled WGS sequence"/>
</dbReference>
<dbReference type="SUPFAM" id="SSF56112">
    <property type="entry name" value="Protein kinase-like (PK-like)"/>
    <property type="match status" value="1"/>
</dbReference>
<dbReference type="InterPro" id="IPR012337">
    <property type="entry name" value="RNaseH-like_sf"/>
</dbReference>
<keyword evidence="5" id="KW-1185">Reference proteome</keyword>
<evidence type="ECO:0000259" key="3">
    <source>
        <dbReference type="Pfam" id="PF13966"/>
    </source>
</evidence>
<dbReference type="OrthoDB" id="995925at2759"/>
<feature type="domain" description="Serine-threonine/tyrosine-protein kinase catalytic" evidence="2">
    <location>
        <begin position="408"/>
        <end position="491"/>
    </location>
</feature>
<dbReference type="InterPro" id="IPR044730">
    <property type="entry name" value="RNase_H-like_dom_plant"/>
</dbReference>
<organism evidence="4 5">
    <name type="scientific">Gossypium stocksii</name>
    <dbReference type="NCBI Taxonomy" id="47602"/>
    <lineage>
        <taxon>Eukaryota</taxon>
        <taxon>Viridiplantae</taxon>
        <taxon>Streptophyta</taxon>
        <taxon>Embryophyta</taxon>
        <taxon>Tracheophyta</taxon>
        <taxon>Spermatophyta</taxon>
        <taxon>Magnoliopsida</taxon>
        <taxon>eudicotyledons</taxon>
        <taxon>Gunneridae</taxon>
        <taxon>Pentapetalae</taxon>
        <taxon>rosids</taxon>
        <taxon>malvids</taxon>
        <taxon>Malvales</taxon>
        <taxon>Malvaceae</taxon>
        <taxon>Malvoideae</taxon>
        <taxon>Gossypium</taxon>
    </lineage>
</organism>
<dbReference type="InterPro" id="IPR026960">
    <property type="entry name" value="RVT-Znf"/>
</dbReference>
<proteinExistence type="predicted"/>
<dbReference type="Pfam" id="PF13966">
    <property type="entry name" value="zf-RVT"/>
    <property type="match status" value="1"/>
</dbReference>
<feature type="compositionally biased region" description="Polar residues" evidence="1">
    <location>
        <begin position="116"/>
        <end position="140"/>
    </location>
</feature>
<dbReference type="CDD" id="cd06222">
    <property type="entry name" value="RNase_H_like"/>
    <property type="match status" value="1"/>
</dbReference>
<evidence type="ECO:0000256" key="1">
    <source>
        <dbReference type="SAM" id="MobiDB-lite"/>
    </source>
</evidence>
<reference evidence="4 5" key="1">
    <citation type="journal article" date="2021" name="Plant Biotechnol. J.">
        <title>Multi-omics assisted identification of the key and species-specific regulatory components of drought-tolerant mechanisms in Gossypium stocksii.</title>
        <authorList>
            <person name="Yu D."/>
            <person name="Ke L."/>
            <person name="Zhang D."/>
            <person name="Wu Y."/>
            <person name="Sun Y."/>
            <person name="Mei J."/>
            <person name="Sun J."/>
            <person name="Sun Y."/>
        </authorList>
    </citation>
    <scope>NUCLEOTIDE SEQUENCE [LARGE SCALE GENOMIC DNA]</scope>
    <source>
        <strain evidence="5">cv. E1</strain>
        <tissue evidence="4">Leaf</tissue>
    </source>
</reference>
<evidence type="ECO:0000313" key="4">
    <source>
        <dbReference type="EMBL" id="KAH1097300.1"/>
    </source>
</evidence>
<protein>
    <recommendedName>
        <fullName evidence="6">Protein kinase domain-containing protein</fullName>
    </recommendedName>
</protein>
<dbReference type="GO" id="GO:0004523">
    <property type="term" value="F:RNA-DNA hybrid ribonuclease activity"/>
    <property type="evidence" value="ECO:0007669"/>
    <property type="project" value="InterPro"/>
</dbReference>
<dbReference type="Pfam" id="PF07714">
    <property type="entry name" value="PK_Tyr_Ser-Thr"/>
    <property type="match status" value="1"/>
</dbReference>
<dbReference type="Gene3D" id="1.10.510.10">
    <property type="entry name" value="Transferase(Phosphotransferase) domain 1"/>
    <property type="match status" value="1"/>
</dbReference>